<keyword evidence="2" id="KW-1185">Reference proteome</keyword>
<proteinExistence type="predicted"/>
<evidence type="ECO:0000313" key="2">
    <source>
        <dbReference type="Proteomes" id="UP000005952"/>
    </source>
</evidence>
<reference evidence="1 2" key="1">
    <citation type="journal article" date="2013" name="Genome Announc.">
        <title>Genome sequences for three denitrifying bacterial strains isolated from a uranium- and nitrate-contaminated subsurface environment.</title>
        <authorList>
            <person name="Venkatramanan R."/>
            <person name="Prakash O."/>
            <person name="Woyke T."/>
            <person name="Chain P."/>
            <person name="Goodwin L.A."/>
            <person name="Watson D."/>
            <person name="Brooks S."/>
            <person name="Kostka J.E."/>
            <person name="Green S.J."/>
        </authorList>
    </citation>
    <scope>NUCLEOTIDE SEQUENCE [LARGE SCALE GENOMIC DNA]</scope>
    <source>
        <strain evidence="1 2">1NES1</strain>
    </source>
</reference>
<organism evidence="1 2">
    <name type="scientific">Hyphomicrobium denitrificans 1NES1</name>
    <dbReference type="NCBI Taxonomy" id="670307"/>
    <lineage>
        <taxon>Bacteria</taxon>
        <taxon>Pseudomonadati</taxon>
        <taxon>Pseudomonadota</taxon>
        <taxon>Alphaproteobacteria</taxon>
        <taxon>Hyphomicrobiales</taxon>
        <taxon>Hyphomicrobiaceae</taxon>
        <taxon>Hyphomicrobium</taxon>
    </lineage>
</organism>
<dbReference type="STRING" id="670307.HYPDE_38323"/>
<dbReference type="EMBL" id="CP005587">
    <property type="protein sequence ID" value="AGK59336.1"/>
    <property type="molecule type" value="Genomic_DNA"/>
</dbReference>
<dbReference type="AlphaFoldDB" id="N0BFU0"/>
<dbReference type="KEGG" id="hdt:HYPDE_38323"/>
<gene>
    <name evidence="1" type="ORF">HYPDE_38323</name>
</gene>
<dbReference type="HOGENOM" id="CLU_2666147_0_0_5"/>
<evidence type="ECO:0000313" key="1">
    <source>
        <dbReference type="EMBL" id="AGK59336.1"/>
    </source>
</evidence>
<protein>
    <submittedName>
        <fullName evidence="1">Uncharacterized protein</fullName>
    </submittedName>
</protein>
<name>N0BFU0_9HYPH</name>
<dbReference type="Proteomes" id="UP000005952">
    <property type="component" value="Chromosome"/>
</dbReference>
<sequence>MAWVNEISDAALLPLVKQLRDALKSAEAELQRRCFISSEIKQALASADAYLGDQAVAQRLTGVSRERAPRLIRRV</sequence>
<accession>N0BFU0</accession>